<organism evidence="2">
    <name type="scientific">Salmonella phage vB_STmST313_KE31</name>
    <dbReference type="NCBI Taxonomy" id="3161181"/>
    <lineage>
        <taxon>Viruses</taxon>
        <taxon>Duplodnaviria</taxon>
        <taxon>Heunggongvirae</taxon>
        <taxon>Uroviricota</taxon>
        <taxon>Caudoviricetes</taxon>
        <taxon>Pantevenvirales</taxon>
        <taxon>Ackermannviridae</taxon>
        <taxon>Cvivirinae</taxon>
        <taxon>Kuttervirus</taxon>
    </lineage>
</organism>
<protein>
    <submittedName>
        <fullName evidence="2">Homing endonuclease</fullName>
    </submittedName>
</protein>
<dbReference type="InterPro" id="IPR055910">
    <property type="entry name" value="DUF7487"/>
</dbReference>
<keyword evidence="2" id="KW-0540">Nuclease</keyword>
<evidence type="ECO:0000313" key="2">
    <source>
        <dbReference type="EMBL" id="XCH41752.1"/>
    </source>
</evidence>
<dbReference type="GO" id="GO:0004519">
    <property type="term" value="F:endonuclease activity"/>
    <property type="evidence" value="ECO:0007669"/>
    <property type="project" value="UniProtKB-KW"/>
</dbReference>
<dbReference type="Pfam" id="PF24308">
    <property type="entry name" value="DUF7487"/>
    <property type="match status" value="1"/>
</dbReference>
<sequence length="603" mass="69447">MGLEYSKVRIFIMPFPDKNCSCCHKPFTPTRKAALYCGDDCKTFMLGTLKRNPDLLVNLPTTETECRSWVDSKLRKKDGSLNYKLISHHLLTAHTGVDVVGYVVSHNDLLEEPQAITAWLYNIPKSQCTTCGADVGLEMEAQPPRYKKFCSEECQRESMKAGGSERTNLENSITEKYGVSNTFQLEEVKQKSRETIKKKYGVDHPMKSEEIKSKTKATYLERTGFGHPTQNPSVRARMKATWLRIYGVDHPMKTEMVYTRLEKTNLERRGVNHPLSDQSVREKIKATNLLRYGVENIINNPIIRDYVNSFNTNIQHSKPEIEICSYLESLGVICESGNFSILKGKMFGGRVATRQIDIYCPEHKLAIEFNGLYWHSEKYRYKDYHLEKTMYCEAQGIQLIHIWEDEWRDKQEVVKSLLKAKLGIGKPLSYARQHTIAEGSYRTSKDFLDRFHIQGGAVATDYIHLVDKTGNIQAVMLFTKRVHGIELVRFASNGCHGAFSRLLKYYIARHRGEAVYSFGDRCVVSRLKNVYLNNGFVEREILPPDYKYVTPDSYLRVHKFNFRKEKFLELGYEIEGKTEDMLSVEAGLGRIWGCGLIRYELSK</sequence>
<keyword evidence="2" id="KW-0378">Hydrolase</keyword>
<dbReference type="SUPFAM" id="SSF52980">
    <property type="entry name" value="Restriction endonuclease-like"/>
    <property type="match status" value="1"/>
</dbReference>
<keyword evidence="2" id="KW-0255">Endonuclease</keyword>
<dbReference type="InterPro" id="IPR011335">
    <property type="entry name" value="Restrct_endonuc-II-like"/>
</dbReference>
<reference evidence="2" key="1">
    <citation type="submission" date="2024-05" db="EMBL/GenBank/DDBJ databases">
        <authorList>
            <person name="Mugo M.M."/>
            <person name="Musyoki A.M."/>
            <person name="Makumi A.M."/>
            <person name="Mutai I."/>
            <person name="Drechsel O."/>
            <person name="Kering K.K."/>
            <person name="Muturi P."/>
            <person name="Mbae C.K."/>
            <person name="Kariuki S.M."/>
        </authorList>
    </citation>
    <scope>NUCLEOTIDE SEQUENCE</scope>
</reference>
<accession>A0AAU8GIA8</accession>
<name>A0AAU8GIA8_9CAUD</name>
<gene>
    <name evidence="2" type="ORF">DSCPLJFW_CDS0102</name>
</gene>
<proteinExistence type="predicted"/>
<dbReference type="CDD" id="cd22328">
    <property type="entry name" value="Hef-like"/>
    <property type="match status" value="1"/>
</dbReference>
<dbReference type="EMBL" id="PP856729">
    <property type="protein sequence ID" value="XCH41752.1"/>
    <property type="molecule type" value="Genomic_DNA"/>
</dbReference>
<evidence type="ECO:0000259" key="1">
    <source>
        <dbReference type="Pfam" id="PF24308"/>
    </source>
</evidence>
<dbReference type="Gene3D" id="3.40.960.10">
    <property type="entry name" value="VSR Endonuclease"/>
    <property type="match status" value="1"/>
</dbReference>
<feature type="domain" description="DUF7487" evidence="1">
    <location>
        <begin position="169"/>
        <end position="263"/>
    </location>
</feature>